<dbReference type="InterPro" id="IPR052405">
    <property type="entry name" value="Mito_Transl_Release_Factor"/>
</dbReference>
<evidence type="ECO:0000313" key="8">
    <source>
        <dbReference type="Proteomes" id="UP000789706"/>
    </source>
</evidence>
<comment type="subcellular location">
    <subcellularLocation>
        <location evidence="1">Mitochondrion</location>
    </subcellularLocation>
</comment>
<dbReference type="Proteomes" id="UP000789706">
    <property type="component" value="Unassembled WGS sequence"/>
</dbReference>
<feature type="compositionally biased region" description="Low complexity" evidence="5">
    <location>
        <begin position="323"/>
        <end position="350"/>
    </location>
</feature>
<evidence type="ECO:0000256" key="1">
    <source>
        <dbReference type="ARBA" id="ARBA00004173"/>
    </source>
</evidence>
<protein>
    <submittedName>
        <fullName evidence="7">8245_t:CDS:1</fullName>
    </submittedName>
</protein>
<reference evidence="7" key="1">
    <citation type="submission" date="2021-06" db="EMBL/GenBank/DDBJ databases">
        <authorList>
            <person name="Kallberg Y."/>
            <person name="Tangrot J."/>
            <person name="Rosling A."/>
        </authorList>
    </citation>
    <scope>NUCLEOTIDE SEQUENCE</scope>
    <source>
        <strain evidence="7">AZ414A</strain>
    </source>
</reference>
<dbReference type="InterPro" id="IPR045853">
    <property type="entry name" value="Pep_chain_release_fac_I_sf"/>
</dbReference>
<dbReference type="PANTHER" id="PTHR46203">
    <property type="entry name" value="PROBABLE PEPTIDE CHAIN RELEASE FACTOR C12ORF65"/>
    <property type="match status" value="1"/>
</dbReference>
<evidence type="ECO:0000313" key="7">
    <source>
        <dbReference type="EMBL" id="CAG8481225.1"/>
    </source>
</evidence>
<comment type="similarity">
    <text evidence="2">Belongs to the prokaryotic/mitochondrial release factor family.</text>
</comment>
<dbReference type="Gene3D" id="3.40.30.10">
    <property type="entry name" value="Glutaredoxin"/>
    <property type="match status" value="1"/>
</dbReference>
<keyword evidence="8" id="KW-1185">Reference proteome</keyword>
<feature type="domain" description="Prokaryotic-type class I peptide chain release factors" evidence="6">
    <location>
        <begin position="135"/>
        <end position="230"/>
    </location>
</feature>
<comment type="caution">
    <text evidence="7">The sequence shown here is derived from an EMBL/GenBank/DDBJ whole genome shotgun (WGS) entry which is preliminary data.</text>
</comment>
<accession>A0A9N8W942</accession>
<evidence type="ECO:0000259" key="6">
    <source>
        <dbReference type="Pfam" id="PF00472"/>
    </source>
</evidence>
<dbReference type="InterPro" id="IPR000352">
    <property type="entry name" value="Pep_chain_release_fac_I"/>
</dbReference>
<evidence type="ECO:0000256" key="5">
    <source>
        <dbReference type="SAM" id="MobiDB-lite"/>
    </source>
</evidence>
<dbReference type="EMBL" id="CAJVPK010000241">
    <property type="protein sequence ID" value="CAG8481225.1"/>
    <property type="molecule type" value="Genomic_DNA"/>
</dbReference>
<keyword evidence="4" id="KW-0496">Mitochondrion</keyword>
<sequence>MTDKSRLANPNAVINTKVLSDIAKEPKICVTYRDGTKLDIRSGNKNIDQKVPFTFLIPTIRYDFKAITHFENVLTIKNLNKVNSVVNEVSKRKFSNGSKTEEMEDDSFNSILNNINPNEANEEIASNKKSKNKTRIEIKLDEKDLIETFVKGSGHGGQKINTTSNCVDLRHIPTGIRVQCQETRSLQQNRLIAKKIMIKKLDDHFNAHLSKSAIKREKIKKREAKKRKRAREKYALLTFVSMVRANCTNSAVYSLCKQRGSSNSALCTSTDYICLCDAVKAISECFRQCTEDPNTVAEAEAYSQVVAGSCSLAASQSATMTFPSAKPTSSSTSKAEPSSSSSIPTATGSSETPSSVTPTKSDGVIAVYINKNIILLMTAPLIAIVIMLL</sequence>
<organism evidence="7 8">
    <name type="scientific">Diversispora eburnea</name>
    <dbReference type="NCBI Taxonomy" id="1213867"/>
    <lineage>
        <taxon>Eukaryota</taxon>
        <taxon>Fungi</taxon>
        <taxon>Fungi incertae sedis</taxon>
        <taxon>Mucoromycota</taxon>
        <taxon>Glomeromycotina</taxon>
        <taxon>Glomeromycetes</taxon>
        <taxon>Diversisporales</taxon>
        <taxon>Diversisporaceae</taxon>
        <taxon>Diversispora</taxon>
    </lineage>
</organism>
<keyword evidence="3" id="KW-0809">Transit peptide</keyword>
<gene>
    <name evidence="7" type="ORF">DEBURN_LOCUS3674</name>
</gene>
<dbReference type="GO" id="GO:0032543">
    <property type="term" value="P:mitochondrial translation"/>
    <property type="evidence" value="ECO:0007669"/>
    <property type="project" value="UniProtKB-ARBA"/>
</dbReference>
<name>A0A9N8W942_9GLOM</name>
<dbReference type="GO" id="GO:0005739">
    <property type="term" value="C:mitochondrion"/>
    <property type="evidence" value="ECO:0007669"/>
    <property type="project" value="UniProtKB-SubCell"/>
</dbReference>
<evidence type="ECO:0000256" key="2">
    <source>
        <dbReference type="ARBA" id="ARBA00010835"/>
    </source>
</evidence>
<dbReference type="OrthoDB" id="277888at2759"/>
<dbReference type="Gene3D" id="3.30.160.20">
    <property type="match status" value="1"/>
</dbReference>
<dbReference type="GO" id="GO:0003747">
    <property type="term" value="F:translation release factor activity"/>
    <property type="evidence" value="ECO:0007669"/>
    <property type="project" value="InterPro"/>
</dbReference>
<proteinExistence type="inferred from homology"/>
<evidence type="ECO:0000256" key="3">
    <source>
        <dbReference type="ARBA" id="ARBA00022946"/>
    </source>
</evidence>
<dbReference type="Pfam" id="PF00472">
    <property type="entry name" value="RF-1"/>
    <property type="match status" value="1"/>
</dbReference>
<dbReference type="AlphaFoldDB" id="A0A9N8W942"/>
<dbReference type="SUPFAM" id="SSF75620">
    <property type="entry name" value="Release factor"/>
    <property type="match status" value="1"/>
</dbReference>
<dbReference type="PANTHER" id="PTHR46203:SF1">
    <property type="entry name" value="MITOCHONDRIAL TRANSLATION RELEASE FACTOR IN RESCUE"/>
    <property type="match status" value="1"/>
</dbReference>
<evidence type="ECO:0000256" key="4">
    <source>
        <dbReference type="ARBA" id="ARBA00023128"/>
    </source>
</evidence>
<feature type="region of interest" description="Disordered" evidence="5">
    <location>
        <begin position="322"/>
        <end position="358"/>
    </location>
</feature>